<keyword evidence="10" id="KW-0969">Cilium</keyword>
<dbReference type="InterPro" id="IPR008622">
    <property type="entry name" value="FliT"/>
</dbReference>
<dbReference type="EMBL" id="BAUT01000026">
    <property type="protein sequence ID" value="GAE26538.1"/>
    <property type="molecule type" value="Genomic_DNA"/>
</dbReference>
<feature type="coiled-coil region" evidence="8">
    <location>
        <begin position="63"/>
        <end position="90"/>
    </location>
</feature>
<evidence type="ECO:0000256" key="4">
    <source>
        <dbReference type="ARBA" id="ARBA00023186"/>
    </source>
</evidence>
<feature type="region of interest" description="Disordered" evidence="9">
    <location>
        <begin position="95"/>
        <end position="120"/>
    </location>
</feature>
<organism evidence="10 11">
    <name type="scientific">Halalkalibacter wakoensis JCM 9140</name>
    <dbReference type="NCBI Taxonomy" id="1236970"/>
    <lineage>
        <taxon>Bacteria</taxon>
        <taxon>Bacillati</taxon>
        <taxon>Bacillota</taxon>
        <taxon>Bacilli</taxon>
        <taxon>Bacillales</taxon>
        <taxon>Bacillaceae</taxon>
        <taxon>Halalkalibacter</taxon>
    </lineage>
</organism>
<evidence type="ECO:0000256" key="5">
    <source>
        <dbReference type="ARBA" id="ARBA00093765"/>
    </source>
</evidence>
<reference evidence="10" key="1">
    <citation type="journal article" date="2014" name="Genome Announc.">
        <title>Draft Genome Sequences of Three Alkaliphilic Bacillus Strains, Bacillus wakoensis JCM 9140T, Bacillus akibai JCM 9157T, and Bacillus hemicellulosilyticus JCM 9152T.</title>
        <authorList>
            <person name="Yuki M."/>
            <person name="Oshima K."/>
            <person name="Suda W."/>
            <person name="Oshida Y."/>
            <person name="Kitamura K."/>
            <person name="Iida T."/>
            <person name="Hattori M."/>
            <person name="Ohkuma M."/>
        </authorList>
    </citation>
    <scope>NUCLEOTIDE SEQUENCE [LARGE SCALE GENOMIC DNA]</scope>
    <source>
        <strain evidence="10">JCM 9140</strain>
    </source>
</reference>
<keyword evidence="10" id="KW-0282">Flagellum</keyword>
<accession>W4Q4B0</accession>
<comment type="subcellular location">
    <subcellularLocation>
        <location evidence="1">Cytoplasm</location>
        <location evidence="1">Cytosol</location>
    </subcellularLocation>
</comment>
<dbReference type="RefSeq" id="WP_034746344.1">
    <property type="nucleotide sequence ID" value="NZ_BAUT01000026.1"/>
</dbReference>
<evidence type="ECO:0000313" key="10">
    <source>
        <dbReference type="EMBL" id="GAE26538.1"/>
    </source>
</evidence>
<gene>
    <name evidence="10" type="ORF">JCM9140_2617</name>
</gene>
<keyword evidence="8" id="KW-0175">Coiled coil</keyword>
<keyword evidence="2" id="KW-0963">Cytoplasm</keyword>
<keyword evidence="10" id="KW-0966">Cell projection</keyword>
<protein>
    <recommendedName>
        <fullName evidence="7">Flagellar protein FliT</fullName>
    </recommendedName>
</protein>
<evidence type="ECO:0000256" key="1">
    <source>
        <dbReference type="ARBA" id="ARBA00004514"/>
    </source>
</evidence>
<comment type="caution">
    <text evidence="10">The sequence shown here is derived from an EMBL/GenBank/DDBJ whole genome shotgun (WGS) entry which is preliminary data.</text>
</comment>
<evidence type="ECO:0000256" key="7">
    <source>
        <dbReference type="ARBA" id="ARBA00093797"/>
    </source>
</evidence>
<evidence type="ECO:0000256" key="2">
    <source>
        <dbReference type="ARBA" id="ARBA00022490"/>
    </source>
</evidence>
<keyword evidence="4" id="KW-0143">Chaperone</keyword>
<keyword evidence="11" id="KW-1185">Reference proteome</keyword>
<evidence type="ECO:0000256" key="3">
    <source>
        <dbReference type="ARBA" id="ARBA00022795"/>
    </source>
</evidence>
<proteinExistence type="inferred from homology"/>
<sequence length="120" mass="13845">MSVVKDLYLKTDALFQLASQPLPKDHDERDRFIAKVDEMLAERDELIANVNSKQLTEVEKRLGQELLKLNANLQQRLAQIQAEIRANLTDIKQKRETSRKYENPFDGPTSDGVFFDKRGV</sequence>
<comment type="function">
    <text evidence="5">May act as an export chaperone for the filament capping protein FliD.</text>
</comment>
<keyword evidence="3" id="KW-1005">Bacterial flagellum biogenesis</keyword>
<dbReference type="Proteomes" id="UP000018890">
    <property type="component" value="Unassembled WGS sequence"/>
</dbReference>
<evidence type="ECO:0000256" key="8">
    <source>
        <dbReference type="SAM" id="Coils"/>
    </source>
</evidence>
<evidence type="ECO:0000256" key="6">
    <source>
        <dbReference type="ARBA" id="ARBA00093785"/>
    </source>
</evidence>
<dbReference type="OrthoDB" id="2353131at2"/>
<dbReference type="STRING" id="1236970.JCM9140_2617"/>
<dbReference type="Pfam" id="PF05400">
    <property type="entry name" value="FliT"/>
    <property type="match status" value="1"/>
</dbReference>
<comment type="similarity">
    <text evidence="6">Belongs to the bacillales FliT family.</text>
</comment>
<evidence type="ECO:0000313" key="11">
    <source>
        <dbReference type="Proteomes" id="UP000018890"/>
    </source>
</evidence>
<dbReference type="AlphaFoldDB" id="W4Q4B0"/>
<evidence type="ECO:0000256" key="9">
    <source>
        <dbReference type="SAM" id="MobiDB-lite"/>
    </source>
</evidence>
<name>W4Q4B0_9BACI</name>